<dbReference type="RefSeq" id="WP_188666997.1">
    <property type="nucleotide sequence ID" value="NZ_BMHV01000037.1"/>
</dbReference>
<reference evidence="1" key="2">
    <citation type="submission" date="2020-09" db="EMBL/GenBank/DDBJ databases">
        <authorList>
            <person name="Sun Q."/>
            <person name="Zhou Y."/>
        </authorList>
    </citation>
    <scope>NUCLEOTIDE SEQUENCE</scope>
    <source>
        <strain evidence="1">CGMCC 1.15254</strain>
    </source>
</reference>
<protein>
    <submittedName>
        <fullName evidence="1">Uncharacterized protein</fullName>
    </submittedName>
</protein>
<sequence>MTELNDFVQIEKPTFNDYKYLLKLDLEPARLDKLVELLPRMSSVSVSTMLHPVDLDQFCRDMFRLWGDYVNIEVWFDDAEEGLNLLELLDVKAESFRVRETQT</sequence>
<evidence type="ECO:0000313" key="1">
    <source>
        <dbReference type="EMBL" id="GGF75308.1"/>
    </source>
</evidence>
<gene>
    <name evidence="1" type="ORF">GCM10011332_31620</name>
</gene>
<dbReference type="EMBL" id="BMHV01000037">
    <property type="protein sequence ID" value="GGF75308.1"/>
    <property type="molecule type" value="Genomic_DNA"/>
</dbReference>
<comment type="caution">
    <text evidence="1">The sequence shown here is derived from an EMBL/GenBank/DDBJ whole genome shotgun (WGS) entry which is preliminary data.</text>
</comment>
<reference evidence="1" key="1">
    <citation type="journal article" date="2014" name="Int. J. Syst. Evol. Microbiol.">
        <title>Complete genome sequence of Corynebacterium casei LMG S-19264T (=DSM 44701T), isolated from a smear-ripened cheese.</title>
        <authorList>
            <consortium name="US DOE Joint Genome Institute (JGI-PGF)"/>
            <person name="Walter F."/>
            <person name="Albersmeier A."/>
            <person name="Kalinowski J."/>
            <person name="Ruckert C."/>
        </authorList>
    </citation>
    <scope>NUCLEOTIDE SEQUENCE</scope>
    <source>
        <strain evidence="1">CGMCC 1.15254</strain>
    </source>
</reference>
<evidence type="ECO:0000313" key="2">
    <source>
        <dbReference type="Proteomes" id="UP000632498"/>
    </source>
</evidence>
<dbReference type="AlphaFoldDB" id="A0A917C864"/>
<proteinExistence type="predicted"/>
<keyword evidence="2" id="KW-1185">Reference proteome</keyword>
<name>A0A917C864_9PROT</name>
<accession>A0A917C864</accession>
<organism evidence="1 2">
    <name type="scientific">Terasakiella brassicae</name>
    <dbReference type="NCBI Taxonomy" id="1634917"/>
    <lineage>
        <taxon>Bacteria</taxon>
        <taxon>Pseudomonadati</taxon>
        <taxon>Pseudomonadota</taxon>
        <taxon>Alphaproteobacteria</taxon>
        <taxon>Rhodospirillales</taxon>
        <taxon>Terasakiellaceae</taxon>
        <taxon>Terasakiella</taxon>
    </lineage>
</organism>
<dbReference type="Proteomes" id="UP000632498">
    <property type="component" value="Unassembled WGS sequence"/>
</dbReference>